<dbReference type="PANTHER" id="PTHR48022">
    <property type="entry name" value="PLASTIDIC GLUCOSE TRANSPORTER 4"/>
    <property type="match status" value="1"/>
</dbReference>
<comment type="similarity">
    <text evidence="2 8">Belongs to the major facilitator superfamily. Sugar transporter (TC 2.A.1.1) family.</text>
</comment>
<dbReference type="InterPro" id="IPR003663">
    <property type="entry name" value="Sugar/inositol_transpt"/>
</dbReference>
<organism evidence="11 12">
    <name type="scientific">Papiliotrema laurentii</name>
    <name type="common">Cryptococcus laurentii</name>
    <dbReference type="NCBI Taxonomy" id="5418"/>
    <lineage>
        <taxon>Eukaryota</taxon>
        <taxon>Fungi</taxon>
        <taxon>Dikarya</taxon>
        <taxon>Basidiomycota</taxon>
        <taxon>Agaricomycotina</taxon>
        <taxon>Tremellomycetes</taxon>
        <taxon>Tremellales</taxon>
        <taxon>Rhynchogastremaceae</taxon>
        <taxon>Papiliotrema</taxon>
    </lineage>
</organism>
<keyword evidence="6 9" id="KW-0472">Membrane</keyword>
<dbReference type="EMBL" id="JAODAN010000009">
    <property type="protein sequence ID" value="KAK1922334.1"/>
    <property type="molecule type" value="Genomic_DNA"/>
</dbReference>
<keyword evidence="4 9" id="KW-0812">Transmembrane</keyword>
<dbReference type="PROSITE" id="PS50850">
    <property type="entry name" value="MFS"/>
    <property type="match status" value="1"/>
</dbReference>
<comment type="subcellular location">
    <subcellularLocation>
        <location evidence="1">Membrane</location>
        <topology evidence="1">Multi-pass membrane protein</topology>
    </subcellularLocation>
</comment>
<dbReference type="InterPro" id="IPR036259">
    <property type="entry name" value="MFS_trans_sf"/>
</dbReference>
<feature type="transmembrane region" description="Helical" evidence="9">
    <location>
        <begin position="227"/>
        <end position="246"/>
    </location>
</feature>
<dbReference type="GO" id="GO:0016020">
    <property type="term" value="C:membrane"/>
    <property type="evidence" value="ECO:0007669"/>
    <property type="project" value="UniProtKB-SubCell"/>
</dbReference>
<feature type="transmembrane region" description="Helical" evidence="9">
    <location>
        <begin position="136"/>
        <end position="154"/>
    </location>
</feature>
<dbReference type="NCBIfam" id="TIGR00879">
    <property type="entry name" value="SP"/>
    <property type="match status" value="1"/>
</dbReference>
<gene>
    <name evidence="11" type="ORF">DB88DRAFT_497892</name>
</gene>
<feature type="transmembrane region" description="Helical" evidence="9">
    <location>
        <begin position="383"/>
        <end position="403"/>
    </location>
</feature>
<accession>A0AAD9FMR7</accession>
<feature type="transmembrane region" description="Helical" evidence="9">
    <location>
        <begin position="63"/>
        <end position="88"/>
    </location>
</feature>
<proteinExistence type="inferred from homology"/>
<keyword evidence="12" id="KW-1185">Reference proteome</keyword>
<comment type="catalytic activity">
    <reaction evidence="7">
        <text>myo-inositol(out) + H(+)(out) = myo-inositol(in) + H(+)(in)</text>
        <dbReference type="Rhea" id="RHEA:60364"/>
        <dbReference type="ChEBI" id="CHEBI:15378"/>
        <dbReference type="ChEBI" id="CHEBI:17268"/>
    </reaction>
</comment>
<evidence type="ECO:0000313" key="11">
    <source>
        <dbReference type="EMBL" id="KAK1922334.1"/>
    </source>
</evidence>
<keyword evidence="3 8" id="KW-0813">Transport</keyword>
<dbReference type="InterPro" id="IPR005828">
    <property type="entry name" value="MFS_sugar_transport-like"/>
</dbReference>
<feature type="transmembrane region" description="Helical" evidence="9">
    <location>
        <begin position="353"/>
        <end position="371"/>
    </location>
</feature>
<dbReference type="PROSITE" id="PS00216">
    <property type="entry name" value="SUGAR_TRANSPORT_1"/>
    <property type="match status" value="1"/>
</dbReference>
<evidence type="ECO:0000313" key="12">
    <source>
        <dbReference type="Proteomes" id="UP001182556"/>
    </source>
</evidence>
<dbReference type="Gene3D" id="1.20.1250.20">
    <property type="entry name" value="MFS general substrate transporter like domains"/>
    <property type="match status" value="1"/>
</dbReference>
<evidence type="ECO:0000259" key="10">
    <source>
        <dbReference type="PROSITE" id="PS50850"/>
    </source>
</evidence>
<feature type="transmembrane region" description="Helical" evidence="9">
    <location>
        <begin position="455"/>
        <end position="472"/>
    </location>
</feature>
<feature type="transmembrane region" description="Helical" evidence="9">
    <location>
        <begin position="319"/>
        <end position="341"/>
    </location>
</feature>
<dbReference type="FunFam" id="1.20.1250.20:FF:000217">
    <property type="entry name" value="MFS lactose permease, putative"/>
    <property type="match status" value="1"/>
</dbReference>
<feature type="transmembrane region" description="Helical" evidence="9">
    <location>
        <begin position="160"/>
        <end position="183"/>
    </location>
</feature>
<dbReference type="Pfam" id="PF00083">
    <property type="entry name" value="Sugar_tr"/>
    <property type="match status" value="1"/>
</dbReference>
<sequence>MPNDLPSPAFDADYKGDISHNDTEYKVDSPDAKVHATTVRNAELAQAISESYIPKWSKESIHLYFAVFVAFCCACANGYDGSLMSAILAMDHFQNTFHSGTTGIKVSLIFSLYTVGAMVGAPFAAVLSDRYGRRKGMFAGSVVIIIGMVIAATAKGVPQLVVGRFVLGLGISIMTVAAPAYSIEIAPPHWRGRCTGFYNCGWFGGSIPAAAVTFGTNSINSNLSWQLPLILQAFACVIVMTAVFFIPESPRFLMANGRDEEAIDFLVRFHGNRDRSSKLVQLEIEEMRENIKLDGIDKRWWDYRPLFLTKNGRWRMAQVLMISIFGQFSGNGLGYFNVVIFANLGVDSVAQQLGYNLLNSVVSAVGALTAVSQTDRMPRRPVLIWGTLGCACLLAINSGLSAVLAKQGDVVDLGVARGALAAYFLFNVLFSFTYTPLQGVIPAEALETTMRAKGLAASGIIVNAIGFINQFAGPVGLGNLGYKYIYIFVGWDCFESLMWYLFCVESQGRTLEQLEWVYNQPNPVKASKQVVKVVVDENNGRIVGRADEI</sequence>
<reference evidence="11" key="1">
    <citation type="submission" date="2023-02" db="EMBL/GenBank/DDBJ databases">
        <title>Identification and recombinant expression of a fungal hydrolase from Papiliotrema laurentii that hydrolyzes apple cutin and clears colloidal polyester polyurethane.</title>
        <authorList>
            <consortium name="DOE Joint Genome Institute"/>
            <person name="Roman V.A."/>
            <person name="Bojanowski C."/>
            <person name="Crable B.R."/>
            <person name="Wagner D.N."/>
            <person name="Hung C.S."/>
            <person name="Nadeau L.J."/>
            <person name="Schratz L."/>
            <person name="Haridas S."/>
            <person name="Pangilinan J."/>
            <person name="Lipzen A."/>
            <person name="Na H."/>
            <person name="Yan M."/>
            <person name="Ng V."/>
            <person name="Grigoriev I.V."/>
            <person name="Spatafora J.W."/>
            <person name="Barlow D."/>
            <person name="Biffinger J."/>
            <person name="Kelley-Loughnane N."/>
            <person name="Varaljay V.A."/>
            <person name="Crookes-Goodson W.J."/>
        </authorList>
    </citation>
    <scope>NUCLEOTIDE SEQUENCE</scope>
    <source>
        <strain evidence="11">5307AH</strain>
    </source>
</reference>
<dbReference type="SUPFAM" id="SSF103473">
    <property type="entry name" value="MFS general substrate transporter"/>
    <property type="match status" value="1"/>
</dbReference>
<comment type="caution">
    <text evidence="11">The sequence shown here is derived from an EMBL/GenBank/DDBJ whole genome shotgun (WGS) entry which is preliminary data.</text>
</comment>
<evidence type="ECO:0000256" key="1">
    <source>
        <dbReference type="ARBA" id="ARBA00004141"/>
    </source>
</evidence>
<feature type="transmembrane region" description="Helical" evidence="9">
    <location>
        <begin position="108"/>
        <end position="127"/>
    </location>
</feature>
<dbReference type="AlphaFoldDB" id="A0AAD9FMR7"/>
<dbReference type="InterPro" id="IPR050360">
    <property type="entry name" value="MFS_Sugar_Transporters"/>
</dbReference>
<feature type="domain" description="Major facilitator superfamily (MFS) profile" evidence="10">
    <location>
        <begin position="66"/>
        <end position="508"/>
    </location>
</feature>
<dbReference type="InterPro" id="IPR020846">
    <property type="entry name" value="MFS_dom"/>
</dbReference>
<evidence type="ECO:0000256" key="6">
    <source>
        <dbReference type="ARBA" id="ARBA00023136"/>
    </source>
</evidence>
<evidence type="ECO:0000256" key="4">
    <source>
        <dbReference type="ARBA" id="ARBA00022692"/>
    </source>
</evidence>
<dbReference type="GO" id="GO:0005351">
    <property type="term" value="F:carbohydrate:proton symporter activity"/>
    <property type="evidence" value="ECO:0007669"/>
    <property type="project" value="TreeGrafter"/>
</dbReference>
<evidence type="ECO:0000256" key="3">
    <source>
        <dbReference type="ARBA" id="ARBA00022448"/>
    </source>
</evidence>
<dbReference type="PANTHER" id="PTHR48022:SF36">
    <property type="entry name" value="LACTOSE PERMEASE, PUTATIVE (AFU_ORTHOLOGUE AFUA_1G17310)-RELATED"/>
    <property type="match status" value="1"/>
</dbReference>
<evidence type="ECO:0000256" key="5">
    <source>
        <dbReference type="ARBA" id="ARBA00022989"/>
    </source>
</evidence>
<protein>
    <submittedName>
        <fullName evidence="11">General substrate transporter</fullName>
    </submittedName>
</protein>
<dbReference type="Proteomes" id="UP001182556">
    <property type="component" value="Unassembled WGS sequence"/>
</dbReference>
<keyword evidence="5 9" id="KW-1133">Transmembrane helix</keyword>
<evidence type="ECO:0000256" key="2">
    <source>
        <dbReference type="ARBA" id="ARBA00010992"/>
    </source>
</evidence>
<name>A0AAD9FMR7_PAPLA</name>
<evidence type="ECO:0000256" key="9">
    <source>
        <dbReference type="SAM" id="Phobius"/>
    </source>
</evidence>
<feature type="transmembrane region" description="Helical" evidence="9">
    <location>
        <begin position="415"/>
        <end position="434"/>
    </location>
</feature>
<evidence type="ECO:0000256" key="8">
    <source>
        <dbReference type="RuleBase" id="RU003346"/>
    </source>
</evidence>
<evidence type="ECO:0000256" key="7">
    <source>
        <dbReference type="ARBA" id="ARBA00049119"/>
    </source>
</evidence>
<dbReference type="InterPro" id="IPR005829">
    <property type="entry name" value="Sugar_transporter_CS"/>
</dbReference>